<dbReference type="InterPro" id="IPR006059">
    <property type="entry name" value="SBP"/>
</dbReference>
<protein>
    <submittedName>
        <fullName evidence="2">Extracellular solute-binding protein</fullName>
    </submittedName>
</protein>
<evidence type="ECO:0000256" key="1">
    <source>
        <dbReference type="SAM" id="SignalP"/>
    </source>
</evidence>
<organism evidence="2 3">
    <name type="scientific">Roseburia zhanii</name>
    <dbReference type="NCBI Taxonomy" id="2763064"/>
    <lineage>
        <taxon>Bacteria</taxon>
        <taxon>Bacillati</taxon>
        <taxon>Bacillota</taxon>
        <taxon>Clostridia</taxon>
        <taxon>Lachnospirales</taxon>
        <taxon>Lachnospiraceae</taxon>
        <taxon>Roseburia</taxon>
    </lineage>
</organism>
<feature type="chain" id="PRO_5038710866" evidence="1">
    <location>
        <begin position="22"/>
        <end position="541"/>
    </location>
</feature>
<evidence type="ECO:0000313" key="3">
    <source>
        <dbReference type="Proteomes" id="UP000606720"/>
    </source>
</evidence>
<sequence>MGKKKCSLIFICLLAAVLCSACGKTSESYSGYAKADYTKITLYSDVSFWEPPLWDTTEGTVTGDISAKTGVTVDVEVPTQEADTRLKLKIIDDELPDVMAVTDETTINQLITSGKVFRMDEFFETYKPDSHILKQFPEDVKKELIKRDGAWYVLPSHINSKDARNIWKPCIDYWNDVAEYSDNNTIIWNKHLLGQLGIREEELDTEEGVLAAFEKAKNSGITVDGKDIIPLILDGKAYQDPSLKYLEGTFGAEWVDENGNYKDIILQPETKEALKFIHTALQKGYLTADSLTLENMQVKELIASGRLLCFIGNAANTSASEEDWFSTGAIISSENKTPVLGIEMEASTGWMQILISKDCKSPRKIADWIDYMTSEEGMQLCFFGHEGEDYTIDEKGMIHRTEKRKDAEANYSSTGIGAWWLFENLAWRRSVSPADEEYGNIQLAYGSDPRTIRYDLSLLMFPADLIAADSEEGKIEQEIKTFKEKQILVTVLAETDEQFEMEYKKLIDGLYERGIEDIDALKNEAYQKNCEDYQTSIQKVN</sequence>
<reference evidence="2" key="1">
    <citation type="submission" date="2020-08" db="EMBL/GenBank/DDBJ databases">
        <title>Genome public.</title>
        <authorList>
            <person name="Liu C."/>
            <person name="Sun Q."/>
        </authorList>
    </citation>
    <scope>NUCLEOTIDE SEQUENCE</scope>
    <source>
        <strain evidence="2">BX1005</strain>
    </source>
</reference>
<dbReference type="Gene3D" id="3.40.190.10">
    <property type="entry name" value="Periplasmic binding protein-like II"/>
    <property type="match status" value="2"/>
</dbReference>
<keyword evidence="3" id="KW-1185">Reference proteome</keyword>
<keyword evidence="1" id="KW-0732">Signal</keyword>
<dbReference type="SUPFAM" id="SSF53850">
    <property type="entry name" value="Periplasmic binding protein-like II"/>
    <property type="match status" value="1"/>
</dbReference>
<dbReference type="Pfam" id="PF01547">
    <property type="entry name" value="SBP_bac_1"/>
    <property type="match status" value="1"/>
</dbReference>
<dbReference type="AlphaFoldDB" id="A0A923LR89"/>
<evidence type="ECO:0000313" key="2">
    <source>
        <dbReference type="EMBL" id="MBC5714436.1"/>
    </source>
</evidence>
<gene>
    <name evidence="2" type="ORF">H8S17_09475</name>
</gene>
<name>A0A923LR89_9FIRM</name>
<feature type="signal peptide" evidence="1">
    <location>
        <begin position="1"/>
        <end position="21"/>
    </location>
</feature>
<dbReference type="PANTHER" id="PTHR43649:SF12">
    <property type="entry name" value="DIACETYLCHITOBIOSE BINDING PROTEIN DASA"/>
    <property type="match status" value="1"/>
</dbReference>
<dbReference type="EMBL" id="JACOPH010000007">
    <property type="protein sequence ID" value="MBC5714436.1"/>
    <property type="molecule type" value="Genomic_DNA"/>
</dbReference>
<dbReference type="RefSeq" id="WP_186867135.1">
    <property type="nucleotide sequence ID" value="NZ_JACOPH010000007.1"/>
</dbReference>
<dbReference type="Proteomes" id="UP000606720">
    <property type="component" value="Unassembled WGS sequence"/>
</dbReference>
<dbReference type="InterPro" id="IPR050490">
    <property type="entry name" value="Bact_solute-bd_prot1"/>
</dbReference>
<dbReference type="PANTHER" id="PTHR43649">
    <property type="entry name" value="ARABINOSE-BINDING PROTEIN-RELATED"/>
    <property type="match status" value="1"/>
</dbReference>
<proteinExistence type="predicted"/>
<accession>A0A923LR89</accession>
<comment type="caution">
    <text evidence="2">The sequence shown here is derived from an EMBL/GenBank/DDBJ whole genome shotgun (WGS) entry which is preliminary data.</text>
</comment>